<dbReference type="EMBL" id="BK032559">
    <property type="protein sequence ID" value="DAF47807.1"/>
    <property type="molecule type" value="Genomic_DNA"/>
</dbReference>
<protein>
    <submittedName>
        <fullName evidence="1">Uncharacterized protein</fullName>
    </submittedName>
</protein>
<evidence type="ECO:0000313" key="1">
    <source>
        <dbReference type="EMBL" id="DAF47807.1"/>
    </source>
</evidence>
<organism evidence="1">
    <name type="scientific">Siphoviridae sp. ct6DP12</name>
    <dbReference type="NCBI Taxonomy" id="2827782"/>
    <lineage>
        <taxon>Viruses</taxon>
        <taxon>Duplodnaviria</taxon>
        <taxon>Heunggongvirae</taxon>
        <taxon>Uroviricota</taxon>
        <taxon>Caudoviricetes</taxon>
    </lineage>
</organism>
<accession>A0A8S5SAW5</accession>
<name>A0A8S5SAW5_9CAUD</name>
<reference evidence="1" key="1">
    <citation type="journal article" date="2021" name="Proc. Natl. Acad. Sci. U.S.A.">
        <title>A Catalog of Tens of Thousands of Viruses from Human Metagenomes Reveals Hidden Associations with Chronic Diseases.</title>
        <authorList>
            <person name="Tisza M.J."/>
            <person name="Buck C.B."/>
        </authorList>
    </citation>
    <scope>NUCLEOTIDE SEQUENCE</scope>
    <source>
        <strain evidence="1">Ct6DP12</strain>
    </source>
</reference>
<proteinExistence type="predicted"/>
<sequence length="307" mass="35333">MSFTIENNFAYGAFSEDAIVLESISAGTGEWSLENNTNLRVTVSSSYRKDFVINISYRENKGVDLFLPSLFKSMFDLKKDSFSGDNFKIVSLKIDSSKGNIANGSLFIIPSTISITENSRLGECKKTTYFKDYPQKDLYIEKIQGNVPFKMQNKERTSETKEVARIVDECGIFLRWRNTYGGWSYWLFSQDYTEDVKTKSLGSALIGRTYVGLKYNSFYPFGTTSKKTWTLTSEVPVLDYEFEEIKSLFVSPEIYIWKGKEVADIQPQHWERVNVVEGSQKFKHNNQYTHPLSVTIEFQEPKTITQL</sequence>